<dbReference type="AlphaFoldDB" id="A0A0J6VLG0"/>
<dbReference type="STRING" id="37916.MCHLDSM_05196"/>
<organism evidence="1 2">
    <name type="scientific">Mycolicibacterium chlorophenolicum</name>
    <dbReference type="NCBI Taxonomy" id="37916"/>
    <lineage>
        <taxon>Bacteria</taxon>
        <taxon>Bacillati</taxon>
        <taxon>Actinomycetota</taxon>
        <taxon>Actinomycetes</taxon>
        <taxon>Mycobacteriales</taxon>
        <taxon>Mycobacteriaceae</taxon>
        <taxon>Mycolicibacterium</taxon>
    </lineage>
</organism>
<name>A0A0J6VLG0_9MYCO</name>
<dbReference type="RefSeq" id="WP_043413823.1">
    <property type="nucleotide sequence ID" value="NZ_JYNL01000064.1"/>
</dbReference>
<proteinExistence type="predicted"/>
<protein>
    <recommendedName>
        <fullName evidence="3">Prokaryotic metallothionein</fullName>
    </recommendedName>
</protein>
<sequence>MTICATCGNDYDKAFTVTWPDGRSATFDSIECATVQLAPECGHCGCRILGHGIETDEGMFCCAHCARKDTNADVNDRYPVPAGA</sequence>
<dbReference type="EMBL" id="JYNL01000064">
    <property type="protein sequence ID" value="KMO70308.1"/>
    <property type="molecule type" value="Genomic_DNA"/>
</dbReference>
<comment type="caution">
    <text evidence="1">The sequence shown here is derived from an EMBL/GenBank/DDBJ whole genome shotgun (WGS) entry which is preliminary data.</text>
</comment>
<dbReference type="PATRIC" id="fig|37916.4.peg.5204"/>
<accession>A0A0J6VLG0</accession>
<evidence type="ECO:0000313" key="2">
    <source>
        <dbReference type="Proteomes" id="UP000036513"/>
    </source>
</evidence>
<evidence type="ECO:0000313" key="1">
    <source>
        <dbReference type="EMBL" id="KMO70308.1"/>
    </source>
</evidence>
<keyword evidence="2" id="KW-1185">Reference proteome</keyword>
<evidence type="ECO:0008006" key="3">
    <source>
        <dbReference type="Google" id="ProtNLM"/>
    </source>
</evidence>
<gene>
    <name evidence="1" type="ORF">MCHLDSM_05196</name>
</gene>
<reference evidence="1 2" key="1">
    <citation type="journal article" date="2015" name="Genome Biol. Evol.">
        <title>Characterization of Three Mycobacterium spp. with Potential Use in Bioremediation by Genome Sequencing and Comparative Genomics.</title>
        <authorList>
            <person name="Das S."/>
            <person name="Pettersson B.M."/>
            <person name="Behra P.R."/>
            <person name="Ramesh M."/>
            <person name="Dasgupta S."/>
            <person name="Bhattacharya A."/>
            <person name="Kirsebom L.A."/>
        </authorList>
    </citation>
    <scope>NUCLEOTIDE SEQUENCE [LARGE SCALE GENOMIC DNA]</scope>
    <source>
        <strain evidence="1 2">DSM 43826</strain>
    </source>
</reference>
<dbReference type="Proteomes" id="UP000036513">
    <property type="component" value="Unassembled WGS sequence"/>
</dbReference>